<feature type="active site" description="Charge relay system" evidence="9 10">
    <location>
        <position position="505"/>
    </location>
</feature>
<gene>
    <name evidence="15" type="ORF">C5167_044434</name>
</gene>
<dbReference type="InterPro" id="IPR022398">
    <property type="entry name" value="Peptidase_S8_His-AS"/>
</dbReference>
<feature type="domain" description="Subtilisin-like protease fibronectin type-III" evidence="14">
    <location>
        <begin position="621"/>
        <end position="722"/>
    </location>
</feature>
<dbReference type="Gene3D" id="3.30.70.80">
    <property type="entry name" value="Peptidase S8 propeptide/proteinase inhibitor I9"/>
    <property type="match status" value="1"/>
</dbReference>
<evidence type="ECO:0000256" key="6">
    <source>
        <dbReference type="ARBA" id="ARBA00022801"/>
    </source>
</evidence>
<evidence type="ECO:0000256" key="1">
    <source>
        <dbReference type="ARBA" id="ARBA00004613"/>
    </source>
</evidence>
<evidence type="ECO:0000256" key="8">
    <source>
        <dbReference type="ARBA" id="ARBA00023180"/>
    </source>
</evidence>
<comment type="subcellular location">
    <subcellularLocation>
        <location evidence="1">Secreted</location>
    </subcellularLocation>
</comment>
<feature type="domain" description="Peptidase S8/S53" evidence="11">
    <location>
        <begin position="111"/>
        <end position="541"/>
    </location>
</feature>
<dbReference type="CDD" id="cd02120">
    <property type="entry name" value="PA_subtilisin_like"/>
    <property type="match status" value="1"/>
</dbReference>
<feature type="active site" description="Charge relay system" evidence="9 10">
    <location>
        <position position="120"/>
    </location>
</feature>
<dbReference type="Gene3D" id="3.40.50.200">
    <property type="entry name" value="Peptidase S8/S53 domain"/>
    <property type="match status" value="1"/>
</dbReference>
<dbReference type="InterPro" id="IPR000209">
    <property type="entry name" value="Peptidase_S8/S53_dom"/>
</dbReference>
<keyword evidence="3" id="KW-0964">Secreted</keyword>
<dbReference type="InterPro" id="IPR037045">
    <property type="entry name" value="S8pro/Inhibitor_I9_sf"/>
</dbReference>
<protein>
    <recommendedName>
        <fullName evidence="17">Subtilisin-like protease</fullName>
    </recommendedName>
</protein>
<dbReference type="InterPro" id="IPR036852">
    <property type="entry name" value="Peptidase_S8/S53_dom_sf"/>
</dbReference>
<keyword evidence="4 10" id="KW-0645">Protease</keyword>
<keyword evidence="7 10" id="KW-0720">Serine protease</keyword>
<sequence>MALSDEQPENFIVHVSNSHKPSIFTSHHEWYTSTLQSLPHSSHPREILYTYTHVMHGFAARLTPSQTYHLLNLPGIVSILPEEIYEPETTRSPAFLGLSEKYGLWPNSSYGEDVIIGVLDSGVWPELPSFSDTGLSPVPNRWKGICETGPDFPITSCNRKLIGARSFSKGLGALNESISPRDTGGHGTHCASIAAGSSVKNAGFYQYAVGEAKGVATRARIAVYKVCWSTGCSNSDILAAMDEAVADGVDVISLSVGSPGVATPYNLHAISIAAFGAMEKGILVSTSAGNAGPGPSTTNKVAPWMLNVGASTIDREFHADVILGDGKTFDGITMYSGKPYGNSAAKLVYAGDIGSQFCNKGFRSNSSKVTGNIILCNSGGGIPRSAKRSTVEKSGGVGLILVEDPKEIGYGLSAIRFSTPVVVVDMDTGAAIREYIKLDPKPTATFKFERTVIGNSPPAPKIAIFSSRGPNNLTPEIIKPDVIAPGVNILAGSTKDSYDIKSGTSMACPHVSGLAAMLRQVHPKWSPAAIRSALMTTAYNLDNSGKYISDLSTSKFSTPYEHGSGHVDANRALNPGLVYDIVPDDYVAFLCSIGYNQRQISVFVKSKKVDCRSVALSSPGNLNYPSFSVVLKPGNVDTVKYKRVVKNVGSSVDAVYKARIRNRSPYVKISVSPTKLVFDKNNTSLSYEITFVSKLIEPDTREHEFGSIEWYDGVHLVRSPIAFRWVTGSTASLISSV</sequence>
<dbReference type="Gramene" id="RZC81860">
    <property type="protein sequence ID" value="RZC81860"/>
    <property type="gene ID" value="C5167_044434"/>
</dbReference>
<dbReference type="Pfam" id="PF00082">
    <property type="entry name" value="Peptidase_S8"/>
    <property type="match status" value="1"/>
</dbReference>
<dbReference type="Pfam" id="PF02225">
    <property type="entry name" value="PA"/>
    <property type="match status" value="1"/>
</dbReference>
<dbReference type="PANTHER" id="PTHR10795">
    <property type="entry name" value="PROPROTEIN CONVERTASE SUBTILISIN/KEXIN"/>
    <property type="match status" value="1"/>
</dbReference>
<dbReference type="InterPro" id="IPR003137">
    <property type="entry name" value="PA_domain"/>
</dbReference>
<dbReference type="InterPro" id="IPR023828">
    <property type="entry name" value="Peptidase_S8_Ser-AS"/>
</dbReference>
<evidence type="ECO:0000256" key="5">
    <source>
        <dbReference type="ARBA" id="ARBA00022729"/>
    </source>
</evidence>
<evidence type="ECO:0000259" key="13">
    <source>
        <dbReference type="Pfam" id="PF05922"/>
    </source>
</evidence>
<feature type="active site" description="Charge relay system" evidence="9 10">
    <location>
        <position position="186"/>
    </location>
</feature>
<evidence type="ECO:0000256" key="7">
    <source>
        <dbReference type="ARBA" id="ARBA00022825"/>
    </source>
</evidence>
<keyword evidence="16" id="KW-1185">Reference proteome</keyword>
<keyword evidence="6 10" id="KW-0378">Hydrolase</keyword>
<dbReference type="PROSITE" id="PS00137">
    <property type="entry name" value="SUBTILASE_HIS"/>
    <property type="match status" value="1"/>
</dbReference>
<evidence type="ECO:0000259" key="11">
    <source>
        <dbReference type="Pfam" id="PF00082"/>
    </source>
</evidence>
<dbReference type="InterPro" id="IPR045051">
    <property type="entry name" value="SBT"/>
</dbReference>
<dbReference type="FunFam" id="3.30.70.80:FF:000003">
    <property type="entry name" value="Subtilisin-like protease SBT1.9"/>
    <property type="match status" value="1"/>
</dbReference>
<dbReference type="FunFam" id="3.40.50.200:FF:000006">
    <property type="entry name" value="Subtilisin-like protease SBT1.5"/>
    <property type="match status" value="1"/>
</dbReference>
<evidence type="ECO:0000313" key="16">
    <source>
        <dbReference type="Proteomes" id="UP000316621"/>
    </source>
</evidence>
<evidence type="ECO:0000256" key="2">
    <source>
        <dbReference type="ARBA" id="ARBA00011073"/>
    </source>
</evidence>
<dbReference type="InterPro" id="IPR015500">
    <property type="entry name" value="Peptidase_S8_subtilisin-rel"/>
</dbReference>
<feature type="domain" description="Inhibitor I9" evidence="13">
    <location>
        <begin position="11"/>
        <end position="86"/>
    </location>
</feature>
<dbReference type="PROSITE" id="PS00138">
    <property type="entry name" value="SUBTILASE_SER"/>
    <property type="match status" value="1"/>
</dbReference>
<evidence type="ECO:0000313" key="15">
    <source>
        <dbReference type="EMBL" id="RZC81860.1"/>
    </source>
</evidence>
<evidence type="ECO:0000259" key="12">
    <source>
        <dbReference type="Pfam" id="PF02225"/>
    </source>
</evidence>
<evidence type="ECO:0000256" key="10">
    <source>
        <dbReference type="PROSITE-ProRule" id="PRU01240"/>
    </source>
</evidence>
<dbReference type="Pfam" id="PF05922">
    <property type="entry name" value="Inhibitor_I9"/>
    <property type="match status" value="1"/>
</dbReference>
<accession>A0A4Y7LB46</accession>
<evidence type="ECO:0008006" key="17">
    <source>
        <dbReference type="Google" id="ProtNLM"/>
    </source>
</evidence>
<dbReference type="CDD" id="cd04852">
    <property type="entry name" value="Peptidases_S8_3"/>
    <property type="match status" value="1"/>
</dbReference>
<dbReference type="GO" id="GO:0004252">
    <property type="term" value="F:serine-type endopeptidase activity"/>
    <property type="evidence" value="ECO:0007669"/>
    <property type="project" value="UniProtKB-UniRule"/>
</dbReference>
<dbReference type="AlphaFoldDB" id="A0A4Y7LB46"/>
<dbReference type="OMA" id="KVAPWML"/>
<dbReference type="InterPro" id="IPR010259">
    <property type="entry name" value="S8pro/Inhibitor_I9"/>
</dbReference>
<dbReference type="InterPro" id="IPR041469">
    <property type="entry name" value="Subtilisin-like_FN3"/>
</dbReference>
<dbReference type="SUPFAM" id="SSF52025">
    <property type="entry name" value="PA domain"/>
    <property type="match status" value="1"/>
</dbReference>
<feature type="domain" description="PA" evidence="12">
    <location>
        <begin position="345"/>
        <end position="432"/>
    </location>
</feature>
<dbReference type="InterPro" id="IPR046450">
    <property type="entry name" value="PA_dom_sf"/>
</dbReference>
<dbReference type="Gene3D" id="2.60.40.2310">
    <property type="match status" value="1"/>
</dbReference>
<dbReference type="SUPFAM" id="SSF52743">
    <property type="entry name" value="Subtilisin-like"/>
    <property type="match status" value="1"/>
</dbReference>
<dbReference type="GO" id="GO:0006508">
    <property type="term" value="P:proteolysis"/>
    <property type="evidence" value="ECO:0007669"/>
    <property type="project" value="UniProtKB-KW"/>
</dbReference>
<keyword evidence="5" id="KW-0732">Signal</keyword>
<reference evidence="15 16" key="1">
    <citation type="journal article" date="2018" name="Science">
        <title>The opium poppy genome and morphinan production.</title>
        <authorList>
            <person name="Guo L."/>
            <person name="Winzer T."/>
            <person name="Yang X."/>
            <person name="Li Y."/>
            <person name="Ning Z."/>
            <person name="He Z."/>
            <person name="Teodor R."/>
            <person name="Lu Y."/>
            <person name="Bowser T.A."/>
            <person name="Graham I.A."/>
            <person name="Ye K."/>
        </authorList>
    </citation>
    <scope>NUCLEOTIDE SEQUENCE [LARGE SCALE GENOMIC DNA]</scope>
    <source>
        <strain evidence="16">cv. HN1</strain>
        <tissue evidence="15">Leaves</tissue>
    </source>
</reference>
<name>A0A4Y7LB46_PAPSO</name>
<evidence type="ECO:0000256" key="4">
    <source>
        <dbReference type="ARBA" id="ARBA00022670"/>
    </source>
</evidence>
<organism evidence="15 16">
    <name type="scientific">Papaver somniferum</name>
    <name type="common">Opium poppy</name>
    <dbReference type="NCBI Taxonomy" id="3469"/>
    <lineage>
        <taxon>Eukaryota</taxon>
        <taxon>Viridiplantae</taxon>
        <taxon>Streptophyta</taxon>
        <taxon>Embryophyta</taxon>
        <taxon>Tracheophyta</taxon>
        <taxon>Spermatophyta</taxon>
        <taxon>Magnoliopsida</taxon>
        <taxon>Ranunculales</taxon>
        <taxon>Papaveraceae</taxon>
        <taxon>Papaveroideae</taxon>
        <taxon>Papaver</taxon>
    </lineage>
</organism>
<comment type="similarity">
    <text evidence="2 10">Belongs to the peptidase S8 family.</text>
</comment>
<keyword evidence="8" id="KW-0325">Glycoprotein</keyword>
<dbReference type="Gene3D" id="3.50.30.30">
    <property type="match status" value="1"/>
</dbReference>
<dbReference type="Pfam" id="PF17766">
    <property type="entry name" value="fn3_6"/>
    <property type="match status" value="1"/>
</dbReference>
<dbReference type="GO" id="GO:0005576">
    <property type="term" value="C:extracellular region"/>
    <property type="evidence" value="ECO:0007669"/>
    <property type="project" value="UniProtKB-SubCell"/>
</dbReference>
<dbReference type="InterPro" id="IPR034197">
    <property type="entry name" value="Peptidases_S8_3"/>
</dbReference>
<dbReference type="PROSITE" id="PS51892">
    <property type="entry name" value="SUBTILASE"/>
    <property type="match status" value="1"/>
</dbReference>
<dbReference type="PRINTS" id="PR00723">
    <property type="entry name" value="SUBTILISIN"/>
</dbReference>
<dbReference type="Proteomes" id="UP000316621">
    <property type="component" value="Chromosome 10"/>
</dbReference>
<evidence type="ECO:0000256" key="3">
    <source>
        <dbReference type="ARBA" id="ARBA00022525"/>
    </source>
</evidence>
<dbReference type="EMBL" id="CM010724">
    <property type="protein sequence ID" value="RZC81860.1"/>
    <property type="molecule type" value="Genomic_DNA"/>
</dbReference>
<proteinExistence type="inferred from homology"/>
<evidence type="ECO:0000259" key="14">
    <source>
        <dbReference type="Pfam" id="PF17766"/>
    </source>
</evidence>
<evidence type="ECO:0000256" key="9">
    <source>
        <dbReference type="PIRSR" id="PIRSR615500-1"/>
    </source>
</evidence>